<evidence type="ECO:0000256" key="3">
    <source>
        <dbReference type="ARBA" id="ARBA00022898"/>
    </source>
</evidence>
<name>A0A919BT44_STRFL</name>
<dbReference type="Proteomes" id="UP000632849">
    <property type="component" value="Unassembled WGS sequence"/>
</dbReference>
<dbReference type="EMBL" id="BNBE01000002">
    <property type="protein sequence ID" value="GHG13229.1"/>
    <property type="molecule type" value="Genomic_DNA"/>
</dbReference>
<evidence type="ECO:0000259" key="4">
    <source>
        <dbReference type="Pfam" id="PF00464"/>
    </source>
</evidence>
<evidence type="ECO:0000256" key="2">
    <source>
        <dbReference type="ARBA" id="ARBA00006376"/>
    </source>
</evidence>
<dbReference type="Gene3D" id="3.90.1150.10">
    <property type="entry name" value="Aspartate Aminotransferase, domain 1"/>
    <property type="match status" value="1"/>
</dbReference>
<dbReference type="PANTHER" id="PTHR11680:SF35">
    <property type="entry name" value="SERINE HYDROXYMETHYLTRANSFERASE 1"/>
    <property type="match status" value="1"/>
</dbReference>
<evidence type="ECO:0000313" key="5">
    <source>
        <dbReference type="EMBL" id="GHG13229.1"/>
    </source>
</evidence>
<dbReference type="GO" id="GO:0004372">
    <property type="term" value="F:glycine hydroxymethyltransferase activity"/>
    <property type="evidence" value="ECO:0007669"/>
    <property type="project" value="TreeGrafter"/>
</dbReference>
<dbReference type="GO" id="GO:0019264">
    <property type="term" value="P:glycine biosynthetic process from serine"/>
    <property type="evidence" value="ECO:0007669"/>
    <property type="project" value="TreeGrafter"/>
</dbReference>
<dbReference type="AlphaFoldDB" id="A0A919BT44"/>
<comment type="cofactor">
    <cofactor evidence="1">
        <name>pyridoxal 5'-phosphate</name>
        <dbReference type="ChEBI" id="CHEBI:597326"/>
    </cofactor>
</comment>
<dbReference type="InterPro" id="IPR015421">
    <property type="entry name" value="PyrdxlP-dep_Trfase_major"/>
</dbReference>
<dbReference type="GO" id="GO:0005737">
    <property type="term" value="C:cytoplasm"/>
    <property type="evidence" value="ECO:0007669"/>
    <property type="project" value="TreeGrafter"/>
</dbReference>
<dbReference type="Gene3D" id="3.40.640.10">
    <property type="entry name" value="Type I PLP-dependent aspartate aminotransferase-like (Major domain)"/>
    <property type="match status" value="1"/>
</dbReference>
<dbReference type="SUPFAM" id="SSF53383">
    <property type="entry name" value="PLP-dependent transferases"/>
    <property type="match status" value="1"/>
</dbReference>
<dbReference type="InterPro" id="IPR015422">
    <property type="entry name" value="PyrdxlP-dep_Trfase_small"/>
</dbReference>
<reference evidence="5" key="2">
    <citation type="submission" date="2020-09" db="EMBL/GenBank/DDBJ databases">
        <authorList>
            <person name="Sun Q."/>
            <person name="Ohkuma M."/>
        </authorList>
    </citation>
    <scope>NUCLEOTIDE SEQUENCE</scope>
    <source>
        <strain evidence="5">JCM 4122</strain>
    </source>
</reference>
<dbReference type="GO" id="GO:0046653">
    <property type="term" value="P:tetrahydrofolate metabolic process"/>
    <property type="evidence" value="ECO:0007669"/>
    <property type="project" value="TreeGrafter"/>
</dbReference>
<keyword evidence="6" id="KW-1185">Reference proteome</keyword>
<comment type="similarity">
    <text evidence="2">Belongs to the SHMT family.</text>
</comment>
<protein>
    <submittedName>
        <fullName evidence="5">Serine hydroxymethyltransferase</fullName>
    </submittedName>
</protein>
<evidence type="ECO:0000256" key="1">
    <source>
        <dbReference type="ARBA" id="ARBA00001933"/>
    </source>
</evidence>
<keyword evidence="3" id="KW-0663">Pyridoxal phosphate</keyword>
<dbReference type="InterPro" id="IPR015424">
    <property type="entry name" value="PyrdxlP-dep_Trfase"/>
</dbReference>
<dbReference type="RefSeq" id="WP_190043268.1">
    <property type="nucleotide sequence ID" value="NZ_BNBE01000002.1"/>
</dbReference>
<gene>
    <name evidence="5" type="ORF">GCM10017667_53750</name>
</gene>
<dbReference type="GO" id="GO:0030170">
    <property type="term" value="F:pyridoxal phosphate binding"/>
    <property type="evidence" value="ECO:0007669"/>
    <property type="project" value="TreeGrafter"/>
</dbReference>
<dbReference type="Pfam" id="PF00464">
    <property type="entry name" value="SHMT"/>
    <property type="match status" value="1"/>
</dbReference>
<comment type="caution">
    <text evidence="5">The sequence shown here is derived from an EMBL/GenBank/DDBJ whole genome shotgun (WGS) entry which is preliminary data.</text>
</comment>
<accession>A0A919BT44</accession>
<feature type="domain" description="Serine hydroxymethyltransferase-like" evidence="4">
    <location>
        <begin position="25"/>
        <end position="379"/>
    </location>
</feature>
<dbReference type="InterPro" id="IPR039429">
    <property type="entry name" value="SHMT-like_dom"/>
</dbReference>
<evidence type="ECO:0000313" key="6">
    <source>
        <dbReference type="Proteomes" id="UP000632849"/>
    </source>
</evidence>
<dbReference type="PANTHER" id="PTHR11680">
    <property type="entry name" value="SERINE HYDROXYMETHYLTRANSFERASE"/>
    <property type="match status" value="1"/>
</dbReference>
<proteinExistence type="inferred from homology"/>
<organism evidence="5 6">
    <name type="scientific">Streptomyces filamentosus</name>
    <name type="common">Streptomyces roseosporus</name>
    <dbReference type="NCBI Taxonomy" id="67294"/>
    <lineage>
        <taxon>Bacteria</taxon>
        <taxon>Bacillati</taxon>
        <taxon>Actinomycetota</taxon>
        <taxon>Actinomycetes</taxon>
        <taxon>Kitasatosporales</taxon>
        <taxon>Streptomycetaceae</taxon>
        <taxon>Streptomyces</taxon>
    </lineage>
</organism>
<reference evidence="5" key="1">
    <citation type="journal article" date="2014" name="Int. J. Syst. Evol. Microbiol.">
        <title>Complete genome sequence of Corynebacterium casei LMG S-19264T (=DSM 44701T), isolated from a smear-ripened cheese.</title>
        <authorList>
            <consortium name="US DOE Joint Genome Institute (JGI-PGF)"/>
            <person name="Walter F."/>
            <person name="Albersmeier A."/>
            <person name="Kalinowski J."/>
            <person name="Ruckert C."/>
        </authorList>
    </citation>
    <scope>NUCLEOTIDE SEQUENCE</scope>
    <source>
        <strain evidence="5">JCM 4122</strain>
    </source>
</reference>
<sequence>MTRTPPVDALAALSQAAAHHAAGRHRLHLVPSENRLSLAARLPHLMDAAVRYAFPGPEDGSENWAWPGRQDLVDIEHAAAARLGAQLGADFVNLKPVSGVSALTAALSALAKPWTVAYNLAERDGGHGSTRFIGTRLGLQMKDLPVDPATCTLDFDALARRLGTGPRPELVYLDAFMCLFPVDLQGLREVVGPETVIHYDASHTLGLIAGGAWQNPLAEGADTLGGSTHKTYPGPHKGLLATNDAGLAARLDEHASHFVSHHHPADVVALAVAAAEMDARGRAYAHATVANARRLGAALAGRGFTVCGEKSGFTDCHQLWIDIAPLMDAEEASRRLFEAGIVVNAIPLPHITAPAGLRLGVQELTWAGMREDGIDELAEVFTAVLRDGQDPAATEARTRALAEALAPETGPGERVLRVALAAAGIGGAA</sequence>
<dbReference type="InterPro" id="IPR049943">
    <property type="entry name" value="Ser_HO-MeTrfase-like"/>
</dbReference>